<evidence type="ECO:0000256" key="6">
    <source>
        <dbReference type="RuleBase" id="RU003345"/>
    </source>
</evidence>
<keyword evidence="9" id="KW-1185">Reference proteome</keyword>
<dbReference type="PANTHER" id="PTHR43860:SF2">
    <property type="entry name" value="BETAINE ALDEHYDE DEHYDROGENASE-RELATED"/>
    <property type="match status" value="1"/>
</dbReference>
<dbReference type="Gene3D" id="3.40.309.10">
    <property type="entry name" value="Aldehyde Dehydrogenase, Chain A, domain 2"/>
    <property type="match status" value="1"/>
</dbReference>
<dbReference type="Gene3D" id="3.40.605.10">
    <property type="entry name" value="Aldehyde Dehydrogenase, Chain A, domain 1"/>
    <property type="match status" value="1"/>
</dbReference>
<keyword evidence="2 6" id="KW-0560">Oxidoreductase</keyword>
<sequence>MHTVSATETMYIDGRWRPAASGATREILDPADATVLAVVSEGGAEDTDAAVEAARRAFDTGDWPRTPTAERAALLRRVADLLQRDREEIALTESRDTGKTLEEGRTDVDDVTAAFRYFADLAVNTSGGRVVDAGSADVHSVVVHEPVGVCALITPWNYPLLQASWKIAPALAAGNTLVVKPSEITPLSTVHLLRLLAEAGLPAGTANLVTGPGDPVGARMSSHPGVDLVSFTGGLASGTKVAAAAAATVKKVALELGGKNPNVVFADACATDEGFDTAVDQALNAAFIHSGQVCSAGSRLILEESVHDRFVTELARRARLIRLGRGTEPGVECGPLVSQQQLDKTEAYVASALAEGAVLRCGGKRPEPSETRPSTGYFYEPTVLDRCTREMRVVREETFGPILTVETFRTEDEAVALANDTEYGLAGAVFSADTARARRVAARLRHGTVWINDYHPYLPQAEWGGFGKSGVGRELGPTGLDEYREAKHVYENLRPAPVRWFAG</sequence>
<dbReference type="Proteomes" id="UP001500058">
    <property type="component" value="Unassembled WGS sequence"/>
</dbReference>
<evidence type="ECO:0000256" key="1">
    <source>
        <dbReference type="ARBA" id="ARBA00009986"/>
    </source>
</evidence>
<comment type="pathway">
    <text evidence="4">Amine and polyamine biosynthesis; betaine biosynthesis via choline pathway; betaine from betaine aldehyde: step 1/1.</text>
</comment>
<proteinExistence type="inferred from homology"/>
<dbReference type="PROSITE" id="PS00070">
    <property type="entry name" value="ALDEHYDE_DEHYDR_CYS"/>
    <property type="match status" value="1"/>
</dbReference>
<dbReference type="InterPro" id="IPR029510">
    <property type="entry name" value="Ald_DH_CS_GLU"/>
</dbReference>
<dbReference type="SUPFAM" id="SSF53720">
    <property type="entry name" value="ALDH-like"/>
    <property type="match status" value="1"/>
</dbReference>
<protein>
    <submittedName>
        <fullName evidence="8">Aldehyde dehydrogenase family protein</fullName>
    </submittedName>
</protein>
<evidence type="ECO:0000313" key="9">
    <source>
        <dbReference type="Proteomes" id="UP001500058"/>
    </source>
</evidence>
<keyword evidence="3" id="KW-0520">NAD</keyword>
<evidence type="ECO:0000259" key="7">
    <source>
        <dbReference type="Pfam" id="PF00171"/>
    </source>
</evidence>
<dbReference type="Pfam" id="PF00171">
    <property type="entry name" value="Aldedh"/>
    <property type="match status" value="1"/>
</dbReference>
<dbReference type="PANTHER" id="PTHR43860">
    <property type="entry name" value="BETAINE ALDEHYDE DEHYDROGENASE"/>
    <property type="match status" value="1"/>
</dbReference>
<gene>
    <name evidence="8" type="ORF">GCM10010420_49810</name>
</gene>
<feature type="active site" evidence="5">
    <location>
        <position position="255"/>
    </location>
</feature>
<evidence type="ECO:0000256" key="5">
    <source>
        <dbReference type="PROSITE-ProRule" id="PRU10007"/>
    </source>
</evidence>
<evidence type="ECO:0000313" key="8">
    <source>
        <dbReference type="EMBL" id="GAA2414229.1"/>
    </source>
</evidence>
<dbReference type="InterPro" id="IPR016160">
    <property type="entry name" value="Ald_DH_CS_CYS"/>
</dbReference>
<evidence type="ECO:0000256" key="4">
    <source>
        <dbReference type="ARBA" id="ARBA00037921"/>
    </source>
</evidence>
<evidence type="ECO:0000256" key="2">
    <source>
        <dbReference type="ARBA" id="ARBA00023002"/>
    </source>
</evidence>
<comment type="similarity">
    <text evidence="1 6">Belongs to the aldehyde dehydrogenase family.</text>
</comment>
<dbReference type="PROSITE" id="PS00687">
    <property type="entry name" value="ALDEHYDE_DEHYDR_GLU"/>
    <property type="match status" value="1"/>
</dbReference>
<dbReference type="InterPro" id="IPR016161">
    <property type="entry name" value="Ald_DH/histidinol_DH"/>
</dbReference>
<dbReference type="InterPro" id="IPR015590">
    <property type="entry name" value="Aldehyde_DH_dom"/>
</dbReference>
<reference evidence="9" key="1">
    <citation type="journal article" date="2019" name="Int. J. Syst. Evol. Microbiol.">
        <title>The Global Catalogue of Microorganisms (GCM) 10K type strain sequencing project: providing services to taxonomists for standard genome sequencing and annotation.</title>
        <authorList>
            <consortium name="The Broad Institute Genomics Platform"/>
            <consortium name="The Broad Institute Genome Sequencing Center for Infectious Disease"/>
            <person name="Wu L."/>
            <person name="Ma J."/>
        </authorList>
    </citation>
    <scope>NUCLEOTIDE SEQUENCE [LARGE SCALE GENOMIC DNA]</scope>
    <source>
        <strain evidence="9">JCM 6921</strain>
    </source>
</reference>
<accession>A0ABP5VX26</accession>
<comment type="caution">
    <text evidence="8">The sequence shown here is derived from an EMBL/GenBank/DDBJ whole genome shotgun (WGS) entry which is preliminary data.</text>
</comment>
<evidence type="ECO:0000256" key="3">
    <source>
        <dbReference type="ARBA" id="ARBA00023027"/>
    </source>
</evidence>
<organism evidence="8 9">
    <name type="scientific">Streptomyces glaucosporus</name>
    <dbReference type="NCBI Taxonomy" id="284044"/>
    <lineage>
        <taxon>Bacteria</taxon>
        <taxon>Bacillati</taxon>
        <taxon>Actinomycetota</taxon>
        <taxon>Actinomycetes</taxon>
        <taxon>Kitasatosporales</taxon>
        <taxon>Streptomycetaceae</taxon>
        <taxon>Streptomyces</taxon>
    </lineage>
</organism>
<dbReference type="EMBL" id="BAAATJ010000031">
    <property type="protein sequence ID" value="GAA2414229.1"/>
    <property type="molecule type" value="Genomic_DNA"/>
</dbReference>
<dbReference type="InterPro" id="IPR016163">
    <property type="entry name" value="Ald_DH_C"/>
</dbReference>
<feature type="domain" description="Aldehyde dehydrogenase" evidence="7">
    <location>
        <begin position="16"/>
        <end position="489"/>
    </location>
</feature>
<name>A0ABP5VX26_9ACTN</name>
<dbReference type="InterPro" id="IPR016162">
    <property type="entry name" value="Ald_DH_N"/>
</dbReference>